<comment type="caution">
    <text evidence="2">The sequence shown here is derived from an EMBL/GenBank/DDBJ whole genome shotgun (WGS) entry which is preliminary data.</text>
</comment>
<dbReference type="EMBL" id="BMAU01021345">
    <property type="protein sequence ID" value="GFY17607.1"/>
    <property type="molecule type" value="Genomic_DNA"/>
</dbReference>
<evidence type="ECO:0000313" key="2">
    <source>
        <dbReference type="EMBL" id="GFY17607.1"/>
    </source>
</evidence>
<accession>A0A8X6SY30</accession>
<dbReference type="Proteomes" id="UP000887159">
    <property type="component" value="Unassembled WGS sequence"/>
</dbReference>
<evidence type="ECO:0000256" key="1">
    <source>
        <dbReference type="SAM" id="MobiDB-lite"/>
    </source>
</evidence>
<sequence length="70" mass="7907">MVELSDFQEWQILGTSLTGTIVTETFLLLSVPKGTVPKVMTTCTQRSKTSSAKENNRRKEKPSVKEIDEY</sequence>
<protein>
    <submittedName>
        <fullName evidence="2">Uncharacterized protein</fullName>
    </submittedName>
</protein>
<name>A0A8X6SY30_TRICX</name>
<gene>
    <name evidence="2" type="ORF">TNCV_3519621</name>
</gene>
<feature type="compositionally biased region" description="Polar residues" evidence="1">
    <location>
        <begin position="42"/>
        <end position="53"/>
    </location>
</feature>
<feature type="compositionally biased region" description="Basic and acidic residues" evidence="1">
    <location>
        <begin position="54"/>
        <end position="70"/>
    </location>
</feature>
<dbReference type="AlphaFoldDB" id="A0A8X6SY30"/>
<evidence type="ECO:0000313" key="3">
    <source>
        <dbReference type="Proteomes" id="UP000887159"/>
    </source>
</evidence>
<reference evidence="2" key="1">
    <citation type="submission" date="2020-08" db="EMBL/GenBank/DDBJ databases">
        <title>Multicomponent nature underlies the extraordinary mechanical properties of spider dragline silk.</title>
        <authorList>
            <person name="Kono N."/>
            <person name="Nakamura H."/>
            <person name="Mori M."/>
            <person name="Yoshida Y."/>
            <person name="Ohtoshi R."/>
            <person name="Malay A.D."/>
            <person name="Moran D.A.P."/>
            <person name="Tomita M."/>
            <person name="Numata K."/>
            <person name="Arakawa K."/>
        </authorList>
    </citation>
    <scope>NUCLEOTIDE SEQUENCE</scope>
</reference>
<keyword evidence="3" id="KW-1185">Reference proteome</keyword>
<proteinExistence type="predicted"/>
<organism evidence="2 3">
    <name type="scientific">Trichonephila clavipes</name>
    <name type="common">Golden silk orbweaver</name>
    <name type="synonym">Nephila clavipes</name>
    <dbReference type="NCBI Taxonomy" id="2585209"/>
    <lineage>
        <taxon>Eukaryota</taxon>
        <taxon>Metazoa</taxon>
        <taxon>Ecdysozoa</taxon>
        <taxon>Arthropoda</taxon>
        <taxon>Chelicerata</taxon>
        <taxon>Arachnida</taxon>
        <taxon>Araneae</taxon>
        <taxon>Araneomorphae</taxon>
        <taxon>Entelegynae</taxon>
        <taxon>Araneoidea</taxon>
        <taxon>Nephilidae</taxon>
        <taxon>Trichonephila</taxon>
    </lineage>
</organism>
<feature type="region of interest" description="Disordered" evidence="1">
    <location>
        <begin position="42"/>
        <end position="70"/>
    </location>
</feature>